<dbReference type="RefSeq" id="WP_182558418.1">
    <property type="nucleotide sequence ID" value="NZ_JACGWT010000001.1"/>
</dbReference>
<feature type="region of interest" description="Disordered" evidence="9">
    <location>
        <begin position="1"/>
        <end position="33"/>
    </location>
</feature>
<evidence type="ECO:0000256" key="8">
    <source>
        <dbReference type="ARBA" id="ARBA00023264"/>
    </source>
</evidence>
<dbReference type="GO" id="GO:0016301">
    <property type="term" value="F:kinase activity"/>
    <property type="evidence" value="ECO:0007669"/>
    <property type="project" value="UniProtKB-KW"/>
</dbReference>
<dbReference type="PROSITE" id="PS50146">
    <property type="entry name" value="DAGK"/>
    <property type="match status" value="1"/>
</dbReference>
<dbReference type="PANTHER" id="PTHR12358:SF54">
    <property type="entry name" value="SPHINGOSINE KINASE RELATED PROTEIN"/>
    <property type="match status" value="1"/>
</dbReference>
<organism evidence="11 12">
    <name type="scientific">Microlunatus kandeliicorticis</name>
    <dbReference type="NCBI Taxonomy" id="1759536"/>
    <lineage>
        <taxon>Bacteria</taxon>
        <taxon>Bacillati</taxon>
        <taxon>Actinomycetota</taxon>
        <taxon>Actinomycetes</taxon>
        <taxon>Propionibacteriales</taxon>
        <taxon>Propionibacteriaceae</taxon>
        <taxon>Microlunatus</taxon>
    </lineage>
</organism>
<feature type="domain" description="DAGKc" evidence="10">
    <location>
        <begin position="13"/>
        <end position="146"/>
    </location>
</feature>
<keyword evidence="7" id="KW-0444">Lipid biosynthesis</keyword>
<comment type="cofactor">
    <cofactor evidence="1">
        <name>Mg(2+)</name>
        <dbReference type="ChEBI" id="CHEBI:18420"/>
    </cofactor>
</comment>
<gene>
    <name evidence="11" type="ORF">FHX74_000421</name>
</gene>
<proteinExistence type="inferred from homology"/>
<dbReference type="Gene3D" id="2.60.200.40">
    <property type="match status" value="1"/>
</dbReference>
<sequence length="326" mass="35104">MSPDSTPAGGPGQDRRGAAVVVNPSKFDDDDAREEFRRTVTAALTGAGYEEPLWLETTEDDPGRAMTAQAREAGVGLVLAAGGDGTVRMVAAGLGESDIALGVLPMGTANLLARNLDLPQKLDEALEVAVGEGERRIDLVRISADDGEPDHFAVMAGIGADAVVMESANPDLKRVMGSAAYVFSAIQNADRPPLKAHIVLDKGRRREDKKIETFDREAVLMLVGNVGYLQAQIPLIPDAEPDDGRLDVLVASPKSQPGRLKLLLEVLFRRHHEDEAFDLLSGRRVEITVDHEEAYELDGDPIGHCTRLVAEVVPQALTVRVRPTDR</sequence>
<dbReference type="InterPro" id="IPR045540">
    <property type="entry name" value="YegS/DAGK_C"/>
</dbReference>
<keyword evidence="6" id="KW-0067">ATP-binding</keyword>
<keyword evidence="4" id="KW-0547">Nucleotide-binding</keyword>
<dbReference type="EMBL" id="JACGWT010000001">
    <property type="protein sequence ID" value="MBA8792827.1"/>
    <property type="molecule type" value="Genomic_DNA"/>
</dbReference>
<comment type="similarity">
    <text evidence="2">Belongs to the diacylglycerol/lipid kinase family.</text>
</comment>
<dbReference type="GO" id="GO:0008654">
    <property type="term" value="P:phospholipid biosynthetic process"/>
    <property type="evidence" value="ECO:0007669"/>
    <property type="project" value="UniProtKB-KW"/>
</dbReference>
<dbReference type="Proteomes" id="UP000523079">
    <property type="component" value="Unassembled WGS sequence"/>
</dbReference>
<dbReference type="InterPro" id="IPR017438">
    <property type="entry name" value="ATP-NAD_kinase_N"/>
</dbReference>
<evidence type="ECO:0000256" key="3">
    <source>
        <dbReference type="ARBA" id="ARBA00022679"/>
    </source>
</evidence>
<keyword evidence="12" id="KW-1185">Reference proteome</keyword>
<keyword evidence="5 11" id="KW-0418">Kinase</keyword>
<evidence type="ECO:0000256" key="9">
    <source>
        <dbReference type="SAM" id="MobiDB-lite"/>
    </source>
</evidence>
<dbReference type="Pfam" id="PF00781">
    <property type="entry name" value="DAGK_cat"/>
    <property type="match status" value="1"/>
</dbReference>
<keyword evidence="3" id="KW-0808">Transferase</keyword>
<dbReference type="InterPro" id="IPR050187">
    <property type="entry name" value="Lipid_Phosphate_FormReg"/>
</dbReference>
<dbReference type="InterPro" id="IPR016064">
    <property type="entry name" value="NAD/diacylglycerol_kinase_sf"/>
</dbReference>
<reference evidence="11 12" key="1">
    <citation type="submission" date="2020-07" db="EMBL/GenBank/DDBJ databases">
        <title>Sequencing the genomes of 1000 actinobacteria strains.</title>
        <authorList>
            <person name="Klenk H.-P."/>
        </authorList>
    </citation>
    <scope>NUCLEOTIDE SEQUENCE [LARGE SCALE GENOMIC DNA]</scope>
    <source>
        <strain evidence="11 12">DSM 100723</strain>
    </source>
</reference>
<evidence type="ECO:0000256" key="2">
    <source>
        <dbReference type="ARBA" id="ARBA00005983"/>
    </source>
</evidence>
<dbReference type="Gene3D" id="3.40.50.10330">
    <property type="entry name" value="Probable inorganic polyphosphate/atp-NAD kinase, domain 1"/>
    <property type="match status" value="1"/>
</dbReference>
<name>A0A7W3IPG8_9ACTN</name>
<dbReference type="AlphaFoldDB" id="A0A7W3IPG8"/>
<evidence type="ECO:0000313" key="11">
    <source>
        <dbReference type="EMBL" id="MBA8792827.1"/>
    </source>
</evidence>
<evidence type="ECO:0000256" key="5">
    <source>
        <dbReference type="ARBA" id="ARBA00022777"/>
    </source>
</evidence>
<protein>
    <submittedName>
        <fullName evidence="11">YegS/Rv2252/BmrU family lipid kinase</fullName>
    </submittedName>
</protein>
<evidence type="ECO:0000259" key="10">
    <source>
        <dbReference type="PROSITE" id="PS50146"/>
    </source>
</evidence>
<dbReference type="Pfam" id="PF19279">
    <property type="entry name" value="YegS_C"/>
    <property type="match status" value="1"/>
</dbReference>
<evidence type="ECO:0000256" key="6">
    <source>
        <dbReference type="ARBA" id="ARBA00022840"/>
    </source>
</evidence>
<comment type="caution">
    <text evidence="11">The sequence shown here is derived from an EMBL/GenBank/DDBJ whole genome shotgun (WGS) entry which is preliminary data.</text>
</comment>
<evidence type="ECO:0000256" key="7">
    <source>
        <dbReference type="ARBA" id="ARBA00023209"/>
    </source>
</evidence>
<dbReference type="SMART" id="SM00046">
    <property type="entry name" value="DAGKc"/>
    <property type="match status" value="1"/>
</dbReference>
<keyword evidence="8" id="KW-1208">Phospholipid metabolism</keyword>
<keyword evidence="7" id="KW-0443">Lipid metabolism</keyword>
<accession>A0A7W3IPG8</accession>
<dbReference type="SUPFAM" id="SSF111331">
    <property type="entry name" value="NAD kinase/diacylglycerol kinase-like"/>
    <property type="match status" value="1"/>
</dbReference>
<evidence type="ECO:0000313" key="12">
    <source>
        <dbReference type="Proteomes" id="UP000523079"/>
    </source>
</evidence>
<dbReference type="GO" id="GO:0005524">
    <property type="term" value="F:ATP binding"/>
    <property type="evidence" value="ECO:0007669"/>
    <property type="project" value="UniProtKB-KW"/>
</dbReference>
<evidence type="ECO:0000256" key="4">
    <source>
        <dbReference type="ARBA" id="ARBA00022741"/>
    </source>
</evidence>
<dbReference type="PANTHER" id="PTHR12358">
    <property type="entry name" value="SPHINGOSINE KINASE"/>
    <property type="match status" value="1"/>
</dbReference>
<evidence type="ECO:0000256" key="1">
    <source>
        <dbReference type="ARBA" id="ARBA00001946"/>
    </source>
</evidence>
<dbReference type="InterPro" id="IPR001206">
    <property type="entry name" value="Diacylglycerol_kinase_cat_dom"/>
</dbReference>
<keyword evidence="7" id="KW-0594">Phospholipid biosynthesis</keyword>